<dbReference type="RefSeq" id="WP_378410505.1">
    <property type="nucleotide sequence ID" value="NZ_JBHSMY010000016.1"/>
</dbReference>
<dbReference type="Pfam" id="PF00535">
    <property type="entry name" value="Glycos_transf_2"/>
    <property type="match status" value="1"/>
</dbReference>
<dbReference type="Proteomes" id="UP001168528">
    <property type="component" value="Unassembled WGS sequence"/>
</dbReference>
<feature type="domain" description="Glycosyltransferase 2-like" evidence="1">
    <location>
        <begin position="19"/>
        <end position="147"/>
    </location>
</feature>
<dbReference type="InterPro" id="IPR029044">
    <property type="entry name" value="Nucleotide-diphossugar_trans"/>
</dbReference>
<proteinExistence type="predicted"/>
<keyword evidence="2" id="KW-0328">Glycosyltransferase</keyword>
<gene>
    <name evidence="2" type="ORF">Q0590_32390</name>
</gene>
<keyword evidence="3" id="KW-1185">Reference proteome</keyword>
<dbReference type="GO" id="GO:0016757">
    <property type="term" value="F:glycosyltransferase activity"/>
    <property type="evidence" value="ECO:0007669"/>
    <property type="project" value="UniProtKB-KW"/>
</dbReference>
<evidence type="ECO:0000259" key="1">
    <source>
        <dbReference type="Pfam" id="PF00535"/>
    </source>
</evidence>
<dbReference type="PANTHER" id="PTHR22916">
    <property type="entry name" value="GLYCOSYLTRANSFERASE"/>
    <property type="match status" value="1"/>
</dbReference>
<dbReference type="SUPFAM" id="SSF53448">
    <property type="entry name" value="Nucleotide-diphospho-sugar transferases"/>
    <property type="match status" value="1"/>
</dbReference>
<keyword evidence="2" id="KW-0808">Transferase</keyword>
<dbReference type="InterPro" id="IPR001173">
    <property type="entry name" value="Glyco_trans_2-like"/>
</dbReference>
<name>A0ABT8RFZ0_9BACT</name>
<organism evidence="2 3">
    <name type="scientific">Rhodocytophaga aerolata</name>
    <dbReference type="NCBI Taxonomy" id="455078"/>
    <lineage>
        <taxon>Bacteria</taxon>
        <taxon>Pseudomonadati</taxon>
        <taxon>Bacteroidota</taxon>
        <taxon>Cytophagia</taxon>
        <taxon>Cytophagales</taxon>
        <taxon>Rhodocytophagaceae</taxon>
        <taxon>Rhodocytophaga</taxon>
    </lineage>
</organism>
<dbReference type="Gene3D" id="3.90.550.10">
    <property type="entry name" value="Spore Coat Polysaccharide Biosynthesis Protein SpsA, Chain A"/>
    <property type="match status" value="1"/>
</dbReference>
<evidence type="ECO:0000313" key="2">
    <source>
        <dbReference type="EMBL" id="MDO1451019.1"/>
    </source>
</evidence>
<accession>A0ABT8RFZ0</accession>
<comment type="caution">
    <text evidence="2">The sequence shown here is derived from an EMBL/GenBank/DDBJ whole genome shotgun (WGS) entry which is preliminary data.</text>
</comment>
<dbReference type="EMBL" id="JAUKPO010000040">
    <property type="protein sequence ID" value="MDO1451019.1"/>
    <property type="molecule type" value="Genomic_DNA"/>
</dbReference>
<sequence length="349" mass="40813">MFDRMESKSINNSNLPLISVIIPCFNYAHFLPLTLNSLLNQSYQNWEGIIVDDGSTDNTRQIAEQYIQKDIRFKYFYQTNQGLSAARNTGVSCSIGEYIQFLDADDLLETNKLKFQIEFLQLNSDIDVVYGRVRYFDLIYPDKILIKEEYKVSGFSGGGKSLVKELVCSNITAVHAPILRKKIFLKVKTFDVNFKSLEDWDFWWRCSFQGINFQYLPAEQTDALYRVHTSSMSKDKWKMHYAELQLREKMGKHLHDPELLKLNLSILKRIKKSLSRYAWNDSIQGKSIQGSDKFKTLFRHYNQIQFLINSELVKHMPKRLVILFYYLTHSHALVKLITNKLKGDTLAIK</sequence>
<evidence type="ECO:0000313" key="3">
    <source>
        <dbReference type="Proteomes" id="UP001168528"/>
    </source>
</evidence>
<dbReference type="PANTHER" id="PTHR22916:SF3">
    <property type="entry name" value="UDP-GLCNAC:BETAGAL BETA-1,3-N-ACETYLGLUCOSAMINYLTRANSFERASE-LIKE PROTEIN 1"/>
    <property type="match status" value="1"/>
</dbReference>
<protein>
    <submittedName>
        <fullName evidence="2">Glycosyltransferase</fullName>
        <ecNumber evidence="2">2.4.-.-</ecNumber>
    </submittedName>
</protein>
<dbReference type="EC" id="2.4.-.-" evidence="2"/>
<reference evidence="2" key="1">
    <citation type="submission" date="2023-07" db="EMBL/GenBank/DDBJ databases">
        <title>The genome sequence of Rhodocytophaga aerolata KACC 12507.</title>
        <authorList>
            <person name="Zhang X."/>
        </authorList>
    </citation>
    <scope>NUCLEOTIDE SEQUENCE</scope>
    <source>
        <strain evidence="2">KACC 12507</strain>
    </source>
</reference>